<evidence type="ECO:0000259" key="1">
    <source>
        <dbReference type="PROSITE" id="PS51186"/>
    </source>
</evidence>
<sequence length="229" mass="26647">MTTHRNTSQDFSTINNNLPDDTIIKLNQNQIQDSARVLGQAFIQDPFLSYFLPKKHQQRIDAVEWISRTVLCYYQRSEEIYITNNCIKGVAVWTPPEYSSDSILHWLQAGLISLPQKIGVRKMVEFLSANQKVDEYHQKIMKKPHWYLRMLGVSPDFQNQGVGQKLLQPVLNRADKAGFPCYLETSTPSGVRFYQRQGFVVVDSDKLLQDSRQLWFMKREPQSDYSNPK</sequence>
<dbReference type="Proteomes" id="UP000658514">
    <property type="component" value="Unassembled WGS sequence"/>
</dbReference>
<reference evidence="2 3" key="1">
    <citation type="journal article" date="2020" name="ISME J.">
        <title>Comparative genomics reveals insights into cyanobacterial evolution and habitat adaptation.</title>
        <authorList>
            <person name="Chen M.Y."/>
            <person name="Teng W.K."/>
            <person name="Zhao L."/>
            <person name="Hu C.X."/>
            <person name="Zhou Y.K."/>
            <person name="Han B.P."/>
            <person name="Song L.R."/>
            <person name="Shu W.S."/>
        </authorList>
    </citation>
    <scope>NUCLEOTIDE SEQUENCE [LARGE SCALE GENOMIC DNA]</scope>
    <source>
        <strain evidence="2 3">FACHB-288</strain>
    </source>
</reference>
<dbReference type="InterPro" id="IPR016181">
    <property type="entry name" value="Acyl_CoA_acyltransferase"/>
</dbReference>
<dbReference type="PANTHER" id="PTHR42791">
    <property type="entry name" value="GNAT FAMILY ACETYLTRANSFERASE"/>
    <property type="match status" value="1"/>
</dbReference>
<dbReference type="EMBL" id="JACJQH010000007">
    <property type="protein sequence ID" value="MBD2195029.1"/>
    <property type="molecule type" value="Genomic_DNA"/>
</dbReference>
<keyword evidence="3" id="KW-1185">Reference proteome</keyword>
<comment type="caution">
    <text evidence="2">The sequence shown here is derived from an EMBL/GenBank/DDBJ whole genome shotgun (WGS) entry which is preliminary data.</text>
</comment>
<dbReference type="InterPro" id="IPR052523">
    <property type="entry name" value="Trichothecene_AcTrans"/>
</dbReference>
<accession>A0ABR8A5A8</accession>
<feature type="domain" description="N-acetyltransferase" evidence="1">
    <location>
        <begin position="69"/>
        <end position="221"/>
    </location>
</feature>
<name>A0ABR8A5A8_9CYAN</name>
<dbReference type="Gene3D" id="3.40.630.30">
    <property type="match status" value="1"/>
</dbReference>
<evidence type="ECO:0000313" key="3">
    <source>
        <dbReference type="Proteomes" id="UP000658514"/>
    </source>
</evidence>
<dbReference type="CDD" id="cd04301">
    <property type="entry name" value="NAT_SF"/>
    <property type="match status" value="1"/>
</dbReference>
<organism evidence="2 3">
    <name type="scientific">Calothrix parietina FACHB-288</name>
    <dbReference type="NCBI Taxonomy" id="2692896"/>
    <lineage>
        <taxon>Bacteria</taxon>
        <taxon>Bacillati</taxon>
        <taxon>Cyanobacteriota</taxon>
        <taxon>Cyanophyceae</taxon>
        <taxon>Nostocales</taxon>
        <taxon>Calotrichaceae</taxon>
        <taxon>Calothrix</taxon>
    </lineage>
</organism>
<gene>
    <name evidence="2" type="ORF">H6G24_05895</name>
</gene>
<dbReference type="Pfam" id="PF00583">
    <property type="entry name" value="Acetyltransf_1"/>
    <property type="match status" value="1"/>
</dbReference>
<protein>
    <submittedName>
        <fullName evidence="2">GNAT family N-acetyltransferase</fullName>
    </submittedName>
</protein>
<evidence type="ECO:0000313" key="2">
    <source>
        <dbReference type="EMBL" id="MBD2195029.1"/>
    </source>
</evidence>
<dbReference type="PANTHER" id="PTHR42791:SF1">
    <property type="entry name" value="N-ACETYLTRANSFERASE DOMAIN-CONTAINING PROTEIN"/>
    <property type="match status" value="1"/>
</dbReference>
<dbReference type="InterPro" id="IPR000182">
    <property type="entry name" value="GNAT_dom"/>
</dbReference>
<dbReference type="RefSeq" id="WP_190538958.1">
    <property type="nucleotide sequence ID" value="NZ_CAWPNO010000106.1"/>
</dbReference>
<dbReference type="PROSITE" id="PS51186">
    <property type="entry name" value="GNAT"/>
    <property type="match status" value="1"/>
</dbReference>
<dbReference type="SUPFAM" id="SSF55729">
    <property type="entry name" value="Acyl-CoA N-acyltransferases (Nat)"/>
    <property type="match status" value="1"/>
</dbReference>
<proteinExistence type="predicted"/>